<gene>
    <name evidence="1" type="ORF">CRG98_029704</name>
</gene>
<reference evidence="1 2" key="1">
    <citation type="submission" date="2017-11" db="EMBL/GenBank/DDBJ databases">
        <title>De-novo sequencing of pomegranate (Punica granatum L.) genome.</title>
        <authorList>
            <person name="Akparov Z."/>
            <person name="Amiraslanov A."/>
            <person name="Hajiyeva S."/>
            <person name="Abbasov M."/>
            <person name="Kaur K."/>
            <person name="Hamwieh A."/>
            <person name="Solovyev V."/>
            <person name="Salamov A."/>
            <person name="Braich B."/>
            <person name="Kosarev P."/>
            <person name="Mahmoud A."/>
            <person name="Hajiyev E."/>
            <person name="Babayeva S."/>
            <person name="Izzatullayeva V."/>
            <person name="Mammadov A."/>
            <person name="Mammadov A."/>
            <person name="Sharifova S."/>
            <person name="Ojaghi J."/>
            <person name="Eynullazada K."/>
            <person name="Bayramov B."/>
            <person name="Abdulazimova A."/>
            <person name="Shahmuradov I."/>
        </authorList>
    </citation>
    <scope>NUCLEOTIDE SEQUENCE [LARGE SCALE GENOMIC DNA]</scope>
    <source>
        <strain evidence="2">cv. AG2017</strain>
        <tissue evidence="1">Leaf</tissue>
    </source>
</reference>
<accession>A0A2I0J1X5</accession>
<name>A0A2I0J1X5_PUNGR</name>
<comment type="caution">
    <text evidence="1">The sequence shown here is derived from an EMBL/GenBank/DDBJ whole genome shotgun (WGS) entry which is preliminary data.</text>
</comment>
<evidence type="ECO:0000313" key="2">
    <source>
        <dbReference type="Proteomes" id="UP000233551"/>
    </source>
</evidence>
<sequence length="93" mass="10202">MVASFVLARGRKLPWVPHGLESWLESLLMLLFELVGQNGVLTVAPIWLDARIEDSAKALKKNPVLVPGSCHGTSASHFHSSHLDYVGKNEVEV</sequence>
<proteinExistence type="predicted"/>
<dbReference type="EMBL" id="PGOL01002175">
    <property type="protein sequence ID" value="PKI49920.1"/>
    <property type="molecule type" value="Genomic_DNA"/>
</dbReference>
<organism evidence="1 2">
    <name type="scientific">Punica granatum</name>
    <name type="common">Pomegranate</name>
    <dbReference type="NCBI Taxonomy" id="22663"/>
    <lineage>
        <taxon>Eukaryota</taxon>
        <taxon>Viridiplantae</taxon>
        <taxon>Streptophyta</taxon>
        <taxon>Embryophyta</taxon>
        <taxon>Tracheophyta</taxon>
        <taxon>Spermatophyta</taxon>
        <taxon>Magnoliopsida</taxon>
        <taxon>eudicotyledons</taxon>
        <taxon>Gunneridae</taxon>
        <taxon>Pentapetalae</taxon>
        <taxon>rosids</taxon>
        <taxon>malvids</taxon>
        <taxon>Myrtales</taxon>
        <taxon>Lythraceae</taxon>
        <taxon>Punica</taxon>
    </lineage>
</organism>
<dbReference type="Proteomes" id="UP000233551">
    <property type="component" value="Unassembled WGS sequence"/>
</dbReference>
<evidence type="ECO:0000313" key="1">
    <source>
        <dbReference type="EMBL" id="PKI49920.1"/>
    </source>
</evidence>
<keyword evidence="2" id="KW-1185">Reference proteome</keyword>
<dbReference type="AlphaFoldDB" id="A0A2I0J1X5"/>
<protein>
    <submittedName>
        <fullName evidence="1">Uncharacterized protein</fullName>
    </submittedName>
</protein>